<protein>
    <submittedName>
        <fullName evidence="1">Uncharacterized protein</fullName>
    </submittedName>
</protein>
<name>A0ACB9B8I0_ARCLA</name>
<evidence type="ECO:0000313" key="2">
    <source>
        <dbReference type="Proteomes" id="UP001055879"/>
    </source>
</evidence>
<dbReference type="EMBL" id="CM042052">
    <property type="protein sequence ID" value="KAI3718260.1"/>
    <property type="molecule type" value="Genomic_DNA"/>
</dbReference>
<reference evidence="1 2" key="2">
    <citation type="journal article" date="2022" name="Mol. Ecol. Resour.">
        <title>The genomes of chicory, endive, great burdock and yacon provide insights into Asteraceae paleo-polyploidization history and plant inulin production.</title>
        <authorList>
            <person name="Fan W."/>
            <person name="Wang S."/>
            <person name="Wang H."/>
            <person name="Wang A."/>
            <person name="Jiang F."/>
            <person name="Liu H."/>
            <person name="Zhao H."/>
            <person name="Xu D."/>
            <person name="Zhang Y."/>
        </authorList>
    </citation>
    <scope>NUCLEOTIDE SEQUENCE [LARGE SCALE GENOMIC DNA]</scope>
    <source>
        <strain evidence="2">cv. Niubang</strain>
    </source>
</reference>
<organism evidence="1 2">
    <name type="scientific">Arctium lappa</name>
    <name type="common">Greater burdock</name>
    <name type="synonym">Lappa major</name>
    <dbReference type="NCBI Taxonomy" id="4217"/>
    <lineage>
        <taxon>Eukaryota</taxon>
        <taxon>Viridiplantae</taxon>
        <taxon>Streptophyta</taxon>
        <taxon>Embryophyta</taxon>
        <taxon>Tracheophyta</taxon>
        <taxon>Spermatophyta</taxon>
        <taxon>Magnoliopsida</taxon>
        <taxon>eudicotyledons</taxon>
        <taxon>Gunneridae</taxon>
        <taxon>Pentapetalae</taxon>
        <taxon>asterids</taxon>
        <taxon>campanulids</taxon>
        <taxon>Asterales</taxon>
        <taxon>Asteraceae</taxon>
        <taxon>Carduoideae</taxon>
        <taxon>Cardueae</taxon>
        <taxon>Arctiinae</taxon>
        <taxon>Arctium</taxon>
    </lineage>
</organism>
<evidence type="ECO:0000313" key="1">
    <source>
        <dbReference type="EMBL" id="KAI3718260.1"/>
    </source>
</evidence>
<dbReference type="Proteomes" id="UP001055879">
    <property type="component" value="Linkage Group LG06"/>
</dbReference>
<accession>A0ACB9B8I0</accession>
<comment type="caution">
    <text evidence="1">The sequence shown here is derived from an EMBL/GenBank/DDBJ whole genome shotgun (WGS) entry which is preliminary data.</text>
</comment>
<sequence length="200" mass="22478">MGDKADRVDPITKTLHPVYTVTNIQHKVRVLDDVKVSFSSWVKLFMLHAKGYDVINHIDGSPTPSETTPEYSSCAKIDAVVLQWIYGTLTDDLPVRVLTDESTAYEAWKRVKKLFLNNKGPRAAAVQHELTNLTLAAMPSLEAYCQRIRDLVDQLAAVDCPVNDTQHILHLVHGLPREYDTIATILNQTLSAWEKAVEEL</sequence>
<reference evidence="2" key="1">
    <citation type="journal article" date="2022" name="Mol. Ecol. Resour.">
        <title>The genomes of chicory, endive, great burdock and yacon provide insights into Asteraceae palaeo-polyploidization history and plant inulin production.</title>
        <authorList>
            <person name="Fan W."/>
            <person name="Wang S."/>
            <person name="Wang H."/>
            <person name="Wang A."/>
            <person name="Jiang F."/>
            <person name="Liu H."/>
            <person name="Zhao H."/>
            <person name="Xu D."/>
            <person name="Zhang Y."/>
        </authorList>
    </citation>
    <scope>NUCLEOTIDE SEQUENCE [LARGE SCALE GENOMIC DNA]</scope>
    <source>
        <strain evidence="2">cv. Niubang</strain>
    </source>
</reference>
<keyword evidence="2" id="KW-1185">Reference proteome</keyword>
<proteinExistence type="predicted"/>
<gene>
    <name evidence="1" type="ORF">L6452_19124</name>
</gene>